<dbReference type="eggNOG" id="COG1406">
    <property type="taxonomic scope" value="Bacteria"/>
</dbReference>
<organism evidence="1 2">
    <name type="scientific">Candidatus Scalindua brodae</name>
    <dbReference type="NCBI Taxonomy" id="237368"/>
    <lineage>
        <taxon>Bacteria</taxon>
        <taxon>Pseudomonadati</taxon>
        <taxon>Planctomycetota</taxon>
        <taxon>Candidatus Brocadiia</taxon>
        <taxon>Candidatus Brocadiales</taxon>
        <taxon>Candidatus Scalinduaceae</taxon>
        <taxon>Candidatus Scalindua</taxon>
    </lineage>
</organism>
<evidence type="ECO:0000313" key="1">
    <source>
        <dbReference type="EMBL" id="KHE90306.1"/>
    </source>
</evidence>
<sequence length="224" mass="24983">METSSPAPDFQVFKLSDTNGLAYLCLCGFYRENTFGILFDIEITVKIGRKQTIQTFGKEADKTIKRGLLIMNAEFCDIENELRDINNMVDVFAGQVSICKEYGHKGTGIGFGEFLLYEGKIDAYELERALHYQNLEHVALGVLAVQEKHLNEQQLCDVLDCQRAGGGLFGEIAIELGFLNEEDVDALLNMQGDTHIKIGEVLVLYGAISRDDMESSLQDFHASV</sequence>
<proteinExistence type="predicted"/>
<evidence type="ECO:0000313" key="2">
    <source>
        <dbReference type="Proteomes" id="UP000030652"/>
    </source>
</evidence>
<reference evidence="1 2" key="1">
    <citation type="submission" date="2014-10" db="EMBL/GenBank/DDBJ databases">
        <title>Draft genome of anammox bacterium scalindua brodae, obtained using differential coverage binning of sequence data from two enrichment reactors.</title>
        <authorList>
            <person name="Speth D.R."/>
            <person name="Russ L."/>
            <person name="Kartal B."/>
            <person name="Op den Camp H.J."/>
            <person name="Dutilh B.E."/>
            <person name="Jetten M.S."/>
        </authorList>
    </citation>
    <scope>NUCLEOTIDE SEQUENCE [LARGE SCALE GENOMIC DNA]</scope>
    <source>
        <strain evidence="1">RU1</strain>
    </source>
</reference>
<protein>
    <submittedName>
        <fullName evidence="1">Uncharacterized protein</fullName>
    </submittedName>
</protein>
<accession>A0A0B0EDV6</accession>
<comment type="caution">
    <text evidence="1">The sequence shown here is derived from an EMBL/GenBank/DDBJ whole genome shotgun (WGS) entry which is preliminary data.</text>
</comment>
<dbReference type="Proteomes" id="UP000030652">
    <property type="component" value="Unassembled WGS sequence"/>
</dbReference>
<gene>
    <name evidence="1" type="ORF">SCABRO_03958</name>
</gene>
<dbReference type="EMBL" id="JRYO01000268">
    <property type="protein sequence ID" value="KHE90306.1"/>
    <property type="molecule type" value="Genomic_DNA"/>
</dbReference>
<name>A0A0B0EDV6_9BACT</name>
<dbReference type="AlphaFoldDB" id="A0A0B0EDV6"/>